<organism evidence="2 3">
    <name type="scientific">Arachis hypogaea</name>
    <name type="common">Peanut</name>
    <dbReference type="NCBI Taxonomy" id="3818"/>
    <lineage>
        <taxon>Eukaryota</taxon>
        <taxon>Viridiplantae</taxon>
        <taxon>Streptophyta</taxon>
        <taxon>Embryophyta</taxon>
        <taxon>Tracheophyta</taxon>
        <taxon>Spermatophyta</taxon>
        <taxon>Magnoliopsida</taxon>
        <taxon>eudicotyledons</taxon>
        <taxon>Gunneridae</taxon>
        <taxon>Pentapetalae</taxon>
        <taxon>rosids</taxon>
        <taxon>fabids</taxon>
        <taxon>Fabales</taxon>
        <taxon>Fabaceae</taxon>
        <taxon>Papilionoideae</taxon>
        <taxon>50 kb inversion clade</taxon>
        <taxon>dalbergioids sensu lato</taxon>
        <taxon>Dalbergieae</taxon>
        <taxon>Pterocarpus clade</taxon>
        <taxon>Arachis</taxon>
    </lineage>
</organism>
<dbReference type="EMBL" id="SDMP01000013">
    <property type="protein sequence ID" value="RYR22377.1"/>
    <property type="molecule type" value="Genomic_DNA"/>
</dbReference>
<evidence type="ECO:0000256" key="1">
    <source>
        <dbReference type="SAM" id="Phobius"/>
    </source>
</evidence>
<name>A0A445A7F3_ARAHY</name>
<evidence type="ECO:0000313" key="3">
    <source>
        <dbReference type="Proteomes" id="UP000289738"/>
    </source>
</evidence>
<keyword evidence="1" id="KW-0812">Transmembrane</keyword>
<accession>A0A445A7F3</accession>
<proteinExistence type="predicted"/>
<keyword evidence="1" id="KW-0472">Membrane</keyword>
<sequence length="173" mass="19415">MMASGGTTSSRSRRRCGRSITGELSADSGTTGFGRGRLRKEEHPKCFCRTLAVICRTRTVENPNKLFFGYPYFKEKQGYCEFFAWFDEIFGYAMEDVVEGNRLASVDTSAGDKGVVSLNDGLEDRVKQLEDLLWKKDEDNQIVKKHNVFDFLRGVICGALIGVIVFCIFVVAV</sequence>
<dbReference type="Proteomes" id="UP000289738">
    <property type="component" value="Chromosome B03"/>
</dbReference>
<dbReference type="AlphaFoldDB" id="A0A445A7F3"/>
<feature type="transmembrane region" description="Helical" evidence="1">
    <location>
        <begin position="151"/>
        <end position="172"/>
    </location>
</feature>
<reference evidence="2 3" key="1">
    <citation type="submission" date="2019-01" db="EMBL/GenBank/DDBJ databases">
        <title>Sequencing of cultivated peanut Arachis hypogaea provides insights into genome evolution and oil improvement.</title>
        <authorList>
            <person name="Chen X."/>
        </authorList>
    </citation>
    <scope>NUCLEOTIDE SEQUENCE [LARGE SCALE GENOMIC DNA]</scope>
    <source>
        <strain evidence="3">cv. Fuhuasheng</strain>
        <tissue evidence="2">Leaves</tissue>
    </source>
</reference>
<evidence type="ECO:0008006" key="4">
    <source>
        <dbReference type="Google" id="ProtNLM"/>
    </source>
</evidence>
<keyword evidence="1" id="KW-1133">Transmembrane helix</keyword>
<gene>
    <name evidence="2" type="ORF">Ahy_B03g067662</name>
</gene>
<keyword evidence="3" id="KW-1185">Reference proteome</keyword>
<comment type="caution">
    <text evidence="2">The sequence shown here is derived from an EMBL/GenBank/DDBJ whole genome shotgun (WGS) entry which is preliminary data.</text>
</comment>
<evidence type="ECO:0000313" key="2">
    <source>
        <dbReference type="EMBL" id="RYR22377.1"/>
    </source>
</evidence>
<protein>
    <recommendedName>
        <fullName evidence="4">Zinc finger GRF-type domain-containing protein</fullName>
    </recommendedName>
</protein>